<dbReference type="Gene3D" id="1.10.510.10">
    <property type="entry name" value="Transferase(Phosphotransferase) domain 1"/>
    <property type="match status" value="1"/>
</dbReference>
<dbReference type="InterPro" id="IPR017441">
    <property type="entry name" value="Protein_kinase_ATP_BS"/>
</dbReference>
<dbReference type="AlphaFoldDB" id="A0A4S4D2H9"/>
<evidence type="ECO:0000256" key="6">
    <source>
        <dbReference type="ARBA" id="ARBA00023002"/>
    </source>
</evidence>
<dbReference type="InterPro" id="IPR000719">
    <property type="entry name" value="Prot_kinase_dom"/>
</dbReference>
<keyword evidence="6" id="KW-0560">Oxidoreductase</keyword>
<dbReference type="Gene3D" id="3.30.200.20">
    <property type="entry name" value="Phosphorylase Kinase, domain 1"/>
    <property type="match status" value="1"/>
</dbReference>
<proteinExistence type="inferred from homology"/>
<keyword evidence="8" id="KW-0547">Nucleotide-binding</keyword>
<comment type="pathway">
    <text evidence="1">Porphyrin-containing compound metabolism; chlorophyll biosynthesis.</text>
</comment>
<evidence type="ECO:0000256" key="5">
    <source>
        <dbReference type="ARBA" id="ARBA00022857"/>
    </source>
</evidence>
<dbReference type="Proteomes" id="UP000306102">
    <property type="component" value="Unassembled WGS sequence"/>
</dbReference>
<dbReference type="InterPro" id="IPR036291">
    <property type="entry name" value="NAD(P)-bd_dom_sf"/>
</dbReference>
<dbReference type="PANTHER" id="PTHR44419">
    <property type="entry name" value="PROTOCHLOROPHYLLIDE REDUCTASE C, CHLOROPLASTIC"/>
    <property type="match status" value="1"/>
</dbReference>
<gene>
    <name evidence="10" type="ORF">TEA_023930</name>
</gene>
<dbReference type="PANTHER" id="PTHR44419:SF19">
    <property type="entry name" value="PROTOCHLOROPHYLLIDE REDUCTASE A, CHLOROPLASTIC"/>
    <property type="match status" value="1"/>
</dbReference>
<feature type="domain" description="Protein kinase" evidence="9">
    <location>
        <begin position="55"/>
        <end position="416"/>
    </location>
</feature>
<dbReference type="GO" id="GO:0005524">
    <property type="term" value="F:ATP binding"/>
    <property type="evidence" value="ECO:0007669"/>
    <property type="project" value="UniProtKB-UniRule"/>
</dbReference>
<organism evidence="10 11">
    <name type="scientific">Camellia sinensis var. sinensis</name>
    <name type="common">China tea</name>
    <dbReference type="NCBI Taxonomy" id="542762"/>
    <lineage>
        <taxon>Eukaryota</taxon>
        <taxon>Viridiplantae</taxon>
        <taxon>Streptophyta</taxon>
        <taxon>Embryophyta</taxon>
        <taxon>Tracheophyta</taxon>
        <taxon>Spermatophyta</taxon>
        <taxon>Magnoliopsida</taxon>
        <taxon>eudicotyledons</taxon>
        <taxon>Gunneridae</taxon>
        <taxon>Pentapetalae</taxon>
        <taxon>asterids</taxon>
        <taxon>Ericales</taxon>
        <taxon>Theaceae</taxon>
        <taxon>Camellia</taxon>
    </lineage>
</organism>
<dbReference type="Gene3D" id="3.40.50.720">
    <property type="entry name" value="NAD(P)-binding Rossmann-like Domain"/>
    <property type="match status" value="1"/>
</dbReference>
<evidence type="ECO:0000256" key="7">
    <source>
        <dbReference type="ARBA" id="ARBA00023171"/>
    </source>
</evidence>
<name>A0A4S4D2H9_CAMSN</name>
<comment type="caution">
    <text evidence="10">The sequence shown here is derived from an EMBL/GenBank/DDBJ whole genome shotgun (WGS) entry which is preliminary data.</text>
</comment>
<dbReference type="SMR" id="A0A4S4D2H9"/>
<keyword evidence="4" id="KW-0602">Photosynthesis</keyword>
<dbReference type="InterPro" id="IPR011009">
    <property type="entry name" value="Kinase-like_dom_sf"/>
</dbReference>
<dbReference type="InterPro" id="IPR002347">
    <property type="entry name" value="SDR_fam"/>
</dbReference>
<evidence type="ECO:0000259" key="9">
    <source>
        <dbReference type="PROSITE" id="PS50011"/>
    </source>
</evidence>
<keyword evidence="11" id="KW-1185">Reference proteome</keyword>
<dbReference type="PROSITE" id="PS50011">
    <property type="entry name" value="PROTEIN_KINASE_DOM"/>
    <property type="match status" value="1"/>
</dbReference>
<dbReference type="InterPro" id="IPR005979">
    <property type="entry name" value="Prochl_reduct"/>
</dbReference>
<reference evidence="10 11" key="1">
    <citation type="journal article" date="2018" name="Proc. Natl. Acad. Sci. U.S.A.">
        <title>Draft genome sequence of Camellia sinensis var. sinensis provides insights into the evolution of the tea genome and tea quality.</title>
        <authorList>
            <person name="Wei C."/>
            <person name="Yang H."/>
            <person name="Wang S."/>
            <person name="Zhao J."/>
            <person name="Liu C."/>
            <person name="Gao L."/>
            <person name="Xia E."/>
            <person name="Lu Y."/>
            <person name="Tai Y."/>
            <person name="She G."/>
            <person name="Sun J."/>
            <person name="Cao H."/>
            <person name="Tong W."/>
            <person name="Gao Q."/>
            <person name="Li Y."/>
            <person name="Deng W."/>
            <person name="Jiang X."/>
            <person name="Wang W."/>
            <person name="Chen Q."/>
            <person name="Zhang S."/>
            <person name="Li H."/>
            <person name="Wu J."/>
            <person name="Wang P."/>
            <person name="Li P."/>
            <person name="Shi C."/>
            <person name="Zheng F."/>
            <person name="Jian J."/>
            <person name="Huang B."/>
            <person name="Shan D."/>
            <person name="Shi M."/>
            <person name="Fang C."/>
            <person name="Yue Y."/>
            <person name="Li F."/>
            <person name="Li D."/>
            <person name="Wei S."/>
            <person name="Han B."/>
            <person name="Jiang C."/>
            <person name="Yin Y."/>
            <person name="Xia T."/>
            <person name="Zhang Z."/>
            <person name="Bennetzen J.L."/>
            <person name="Zhao S."/>
            <person name="Wan X."/>
        </authorList>
    </citation>
    <scope>NUCLEOTIDE SEQUENCE [LARGE SCALE GENOMIC DNA]</scope>
    <source>
        <strain evidence="11">cv. Shuchazao</strain>
        <tissue evidence="10">Leaf</tissue>
    </source>
</reference>
<evidence type="ECO:0000256" key="1">
    <source>
        <dbReference type="ARBA" id="ARBA00005173"/>
    </source>
</evidence>
<dbReference type="PRINTS" id="PR00081">
    <property type="entry name" value="GDHRDH"/>
</dbReference>
<dbReference type="SUPFAM" id="SSF51735">
    <property type="entry name" value="NAD(P)-binding Rossmann-fold domains"/>
    <property type="match status" value="1"/>
</dbReference>
<sequence length="450" mass="49926">MNSPVPSFTQTEKLWQEEIYGEYGVSKMNLKDEVVHAYICKCFCYDILKEATNKFSKKNLLGEGGFGDVYKGWIDYCTMSAAKPGAGTPIAVKRLRKEGAQGCEEWLELKRKISVKPIVVQAVTTTPEINQAAPEAKKTLRKGNVIITGASSGLGLATAKALAETEKWHIIMACRNFLKAERAAKSAGIAKENYTIMHLELASLDSVRQFVDNFHRSGRPLDVLVCNAAVYLPTAKEPTFTAEGFELSVGTNHLGHFLLSRLLLDDMNKSDYPSKRLGFNAKLSDFGPAKLGPQGDKTHISTRTLGTPGYFAPEYIGTGHLTFKTDVYSFGVVLLEILSGLSAVKIHSNGVAKDLAKWARSYLSNMQEVINRVIDKRLGNDFQMEEGYEFAEIILRCLALSPKSRPTMTEVVHALEQLEKKLQDPTQKLTDTVVWRKIMVTIKLPKKAVK</sequence>
<protein>
    <recommendedName>
        <fullName evidence="3">protochlorophyllide reductase</fullName>
        <ecNumber evidence="3">1.3.1.33</ecNumber>
    </recommendedName>
</protein>
<dbReference type="SUPFAM" id="SSF56112">
    <property type="entry name" value="Protein kinase-like (PK-like)"/>
    <property type="match status" value="2"/>
</dbReference>
<dbReference type="Pfam" id="PF00106">
    <property type="entry name" value="adh_short"/>
    <property type="match status" value="1"/>
</dbReference>
<keyword evidence="8" id="KW-0067">ATP-binding</keyword>
<comment type="similarity">
    <text evidence="2">Belongs to the short-chain dehydrogenases/reductases (SDR) family. POR subfamily.</text>
</comment>
<evidence type="ECO:0000313" key="11">
    <source>
        <dbReference type="Proteomes" id="UP000306102"/>
    </source>
</evidence>
<dbReference type="EC" id="1.3.1.33" evidence="3"/>
<evidence type="ECO:0000313" key="10">
    <source>
        <dbReference type="EMBL" id="THF95335.1"/>
    </source>
</evidence>
<dbReference type="GO" id="GO:0015979">
    <property type="term" value="P:photosynthesis"/>
    <property type="evidence" value="ECO:0007669"/>
    <property type="project" value="UniProtKB-KW"/>
</dbReference>
<accession>A0A4S4D2H9</accession>
<dbReference type="STRING" id="542762.A0A4S4D2H9"/>
<evidence type="ECO:0000256" key="8">
    <source>
        <dbReference type="PROSITE-ProRule" id="PRU10141"/>
    </source>
</evidence>
<dbReference type="GO" id="GO:0015995">
    <property type="term" value="P:chlorophyll biosynthetic process"/>
    <property type="evidence" value="ECO:0007669"/>
    <property type="project" value="UniProtKB-KW"/>
</dbReference>
<dbReference type="PROSITE" id="PS00107">
    <property type="entry name" value="PROTEIN_KINASE_ATP"/>
    <property type="match status" value="1"/>
</dbReference>
<dbReference type="EMBL" id="SDRB02013278">
    <property type="protein sequence ID" value="THF95335.1"/>
    <property type="molecule type" value="Genomic_DNA"/>
</dbReference>
<keyword evidence="7" id="KW-0149">Chlorophyll biosynthesis</keyword>
<evidence type="ECO:0000256" key="4">
    <source>
        <dbReference type="ARBA" id="ARBA00022531"/>
    </source>
</evidence>
<keyword evidence="5" id="KW-0521">NADP</keyword>
<dbReference type="GO" id="GO:0004672">
    <property type="term" value="F:protein kinase activity"/>
    <property type="evidence" value="ECO:0007669"/>
    <property type="project" value="InterPro"/>
</dbReference>
<evidence type="ECO:0000256" key="2">
    <source>
        <dbReference type="ARBA" id="ARBA00005821"/>
    </source>
</evidence>
<feature type="binding site" evidence="8">
    <location>
        <position position="93"/>
    </location>
    <ligand>
        <name>ATP</name>
        <dbReference type="ChEBI" id="CHEBI:30616"/>
    </ligand>
</feature>
<evidence type="ECO:0000256" key="3">
    <source>
        <dbReference type="ARBA" id="ARBA00012006"/>
    </source>
</evidence>
<dbReference type="GO" id="GO:0016630">
    <property type="term" value="F:protochlorophyllide reductase activity"/>
    <property type="evidence" value="ECO:0007669"/>
    <property type="project" value="UniProtKB-EC"/>
</dbReference>
<dbReference type="Pfam" id="PF00069">
    <property type="entry name" value="Pkinase"/>
    <property type="match status" value="1"/>
</dbReference>